<sequence length="154" mass="16261">MPVLNATSISTSPLLIPAKTGNWCKEQIKLSECCPARISMQFQPAIAPAGLGLQLQPINKRRIRSAVVYASTSGQTQTVTKQAPTVTITNAPASPKLDDGGTGFPPRDDDGGGGGGGGGGGNWSGGFFLFGFLAFLGFLKDKESEENYRDTRRR</sequence>
<proteinExistence type="predicted"/>
<comment type="caution">
    <text evidence="1">The sequence shown here is derived from an EMBL/GenBank/DDBJ whole genome shotgun (WGS) entry which is preliminary data.</text>
</comment>
<name>A0ACC0Z4F8_9ROSI</name>
<organism evidence="1 2">
    <name type="scientific">Pistacia integerrima</name>
    <dbReference type="NCBI Taxonomy" id="434235"/>
    <lineage>
        <taxon>Eukaryota</taxon>
        <taxon>Viridiplantae</taxon>
        <taxon>Streptophyta</taxon>
        <taxon>Embryophyta</taxon>
        <taxon>Tracheophyta</taxon>
        <taxon>Spermatophyta</taxon>
        <taxon>Magnoliopsida</taxon>
        <taxon>eudicotyledons</taxon>
        <taxon>Gunneridae</taxon>
        <taxon>Pentapetalae</taxon>
        <taxon>rosids</taxon>
        <taxon>malvids</taxon>
        <taxon>Sapindales</taxon>
        <taxon>Anacardiaceae</taxon>
        <taxon>Pistacia</taxon>
    </lineage>
</organism>
<gene>
    <name evidence="1" type="ORF">Pint_03746</name>
</gene>
<evidence type="ECO:0000313" key="1">
    <source>
        <dbReference type="EMBL" id="KAJ0045146.1"/>
    </source>
</evidence>
<dbReference type="Proteomes" id="UP001163603">
    <property type="component" value="Chromosome 3"/>
</dbReference>
<reference evidence="2" key="1">
    <citation type="journal article" date="2023" name="G3 (Bethesda)">
        <title>Genome assembly and association tests identify interacting loci associated with vigor, precocity, and sex in interspecific pistachio rootstocks.</title>
        <authorList>
            <person name="Palmer W."/>
            <person name="Jacygrad E."/>
            <person name="Sagayaradj S."/>
            <person name="Cavanaugh K."/>
            <person name="Han R."/>
            <person name="Bertier L."/>
            <person name="Beede B."/>
            <person name="Kafkas S."/>
            <person name="Golino D."/>
            <person name="Preece J."/>
            <person name="Michelmore R."/>
        </authorList>
    </citation>
    <scope>NUCLEOTIDE SEQUENCE [LARGE SCALE GENOMIC DNA]</scope>
</reference>
<accession>A0ACC0Z4F8</accession>
<protein>
    <submittedName>
        <fullName evidence="1">Uncharacterized protein</fullName>
    </submittedName>
</protein>
<evidence type="ECO:0000313" key="2">
    <source>
        <dbReference type="Proteomes" id="UP001163603"/>
    </source>
</evidence>
<dbReference type="EMBL" id="CM047738">
    <property type="protein sequence ID" value="KAJ0045146.1"/>
    <property type="molecule type" value="Genomic_DNA"/>
</dbReference>
<keyword evidence="2" id="KW-1185">Reference proteome</keyword>